<evidence type="ECO:0000313" key="3">
    <source>
        <dbReference type="Proteomes" id="UP000835052"/>
    </source>
</evidence>
<gene>
    <name evidence="2" type="ORF">CAUJ_LOCUS11261</name>
</gene>
<evidence type="ECO:0000313" key="2">
    <source>
        <dbReference type="EMBL" id="CAD6195342.1"/>
    </source>
</evidence>
<keyword evidence="1" id="KW-0732">Signal</keyword>
<dbReference type="EMBL" id="CAJGYM010000053">
    <property type="protein sequence ID" value="CAD6195342.1"/>
    <property type="molecule type" value="Genomic_DNA"/>
</dbReference>
<accession>A0A8S1HJY9</accession>
<feature type="chain" id="PRO_5035720345" evidence="1">
    <location>
        <begin position="25"/>
        <end position="80"/>
    </location>
</feature>
<protein>
    <submittedName>
        <fullName evidence="2">Uncharacterized protein</fullName>
    </submittedName>
</protein>
<name>A0A8S1HJY9_9PELO</name>
<sequence>MLIRTLMLFVVIMLAVVLCRPSESSEPQKTDITEQIKKWMGGSEAADPMIMARLQELLAAEAFLDYDNSHGRLSNLQRLG</sequence>
<feature type="signal peptide" evidence="1">
    <location>
        <begin position="1"/>
        <end position="24"/>
    </location>
</feature>
<dbReference type="OrthoDB" id="5788269at2759"/>
<proteinExistence type="predicted"/>
<dbReference type="Proteomes" id="UP000835052">
    <property type="component" value="Unassembled WGS sequence"/>
</dbReference>
<evidence type="ECO:0000256" key="1">
    <source>
        <dbReference type="SAM" id="SignalP"/>
    </source>
</evidence>
<reference evidence="2" key="1">
    <citation type="submission" date="2020-10" db="EMBL/GenBank/DDBJ databases">
        <authorList>
            <person name="Kikuchi T."/>
        </authorList>
    </citation>
    <scope>NUCLEOTIDE SEQUENCE</scope>
    <source>
        <strain evidence="2">NKZ352</strain>
    </source>
</reference>
<comment type="caution">
    <text evidence="2">The sequence shown here is derived from an EMBL/GenBank/DDBJ whole genome shotgun (WGS) entry which is preliminary data.</text>
</comment>
<keyword evidence="3" id="KW-1185">Reference proteome</keyword>
<dbReference type="AlphaFoldDB" id="A0A8S1HJY9"/>
<organism evidence="2 3">
    <name type="scientific">Caenorhabditis auriculariae</name>
    <dbReference type="NCBI Taxonomy" id="2777116"/>
    <lineage>
        <taxon>Eukaryota</taxon>
        <taxon>Metazoa</taxon>
        <taxon>Ecdysozoa</taxon>
        <taxon>Nematoda</taxon>
        <taxon>Chromadorea</taxon>
        <taxon>Rhabditida</taxon>
        <taxon>Rhabditina</taxon>
        <taxon>Rhabditomorpha</taxon>
        <taxon>Rhabditoidea</taxon>
        <taxon>Rhabditidae</taxon>
        <taxon>Peloderinae</taxon>
        <taxon>Caenorhabditis</taxon>
    </lineage>
</organism>